<dbReference type="Pfam" id="PF00126">
    <property type="entry name" value="HTH_1"/>
    <property type="match status" value="1"/>
</dbReference>
<organism evidence="6 7">
    <name type="scientific">Streptomyces rhizosphaericus</name>
    <dbReference type="NCBI Taxonomy" id="114699"/>
    <lineage>
        <taxon>Bacteria</taxon>
        <taxon>Bacillati</taxon>
        <taxon>Actinomycetota</taxon>
        <taxon>Actinomycetes</taxon>
        <taxon>Kitasatosporales</taxon>
        <taxon>Streptomycetaceae</taxon>
        <taxon>Streptomyces</taxon>
        <taxon>Streptomyces violaceusniger group</taxon>
    </lineage>
</organism>
<evidence type="ECO:0000256" key="3">
    <source>
        <dbReference type="ARBA" id="ARBA00023125"/>
    </source>
</evidence>
<dbReference type="GO" id="GO:0003700">
    <property type="term" value="F:DNA-binding transcription factor activity"/>
    <property type="evidence" value="ECO:0007669"/>
    <property type="project" value="InterPro"/>
</dbReference>
<reference evidence="6" key="1">
    <citation type="submission" date="2020-02" db="EMBL/GenBank/DDBJ databases">
        <title>A new Streptomyces sp. for controlling soil-borne diseases.</title>
        <authorList>
            <person name="Li X."/>
            <person name="Tian Y."/>
            <person name="Gao K."/>
        </authorList>
    </citation>
    <scope>NUCLEOTIDE SEQUENCE [LARGE SCALE GENOMIC DNA]</scope>
    <source>
        <strain evidence="6">0250</strain>
    </source>
</reference>
<keyword evidence="7" id="KW-1185">Reference proteome</keyword>
<dbReference type="Gene3D" id="3.40.190.290">
    <property type="match status" value="1"/>
</dbReference>
<keyword evidence="3" id="KW-0238">DNA-binding</keyword>
<dbReference type="EMBL" id="JAAIKT010000001">
    <property type="protein sequence ID" value="NEW68958.1"/>
    <property type="molecule type" value="Genomic_DNA"/>
</dbReference>
<dbReference type="AlphaFoldDB" id="A0A6G4A6Y8"/>
<sequence>MDRLETRELVYFVAVAEELHFSRAAERLGMAQPPLSRAIARLERRMGVDLLRRTSRRVELTAAGSVFLEECLSLLDGLDSAVRRAQQASLPPRLVLAVRPGAGSGLIAQLLRSYDGVEPELLFTHDRTKALRDGTADVALVCVGSDDLAGLRTIELAEENPVALLPRGHTLAGRATVTATELRRDPAFAERCPPMGLDEMLDRVALGRLIAVVGSAAGERLTPEVCAVPVTDLPATTLALGWLEHTTRHSTRHMARPEITALVRAARRIAVDHARIPAGAS</sequence>
<evidence type="ECO:0000259" key="5">
    <source>
        <dbReference type="PROSITE" id="PS50931"/>
    </source>
</evidence>
<dbReference type="PANTHER" id="PTHR30346:SF0">
    <property type="entry name" value="HCA OPERON TRANSCRIPTIONAL ACTIVATOR HCAR"/>
    <property type="match status" value="1"/>
</dbReference>
<evidence type="ECO:0000256" key="4">
    <source>
        <dbReference type="ARBA" id="ARBA00023163"/>
    </source>
</evidence>
<feature type="domain" description="HTH lysR-type" evidence="5">
    <location>
        <begin position="4"/>
        <end position="61"/>
    </location>
</feature>
<dbReference type="Proteomes" id="UP000476310">
    <property type="component" value="Unassembled WGS sequence"/>
</dbReference>
<dbReference type="GO" id="GO:0003677">
    <property type="term" value="F:DNA binding"/>
    <property type="evidence" value="ECO:0007669"/>
    <property type="project" value="UniProtKB-KW"/>
</dbReference>
<dbReference type="Pfam" id="PF03466">
    <property type="entry name" value="LysR_substrate"/>
    <property type="match status" value="1"/>
</dbReference>
<gene>
    <name evidence="6" type="ORF">G4H13_00650</name>
</gene>
<dbReference type="PANTHER" id="PTHR30346">
    <property type="entry name" value="TRANSCRIPTIONAL DUAL REGULATOR HCAR-RELATED"/>
    <property type="match status" value="1"/>
</dbReference>
<evidence type="ECO:0000256" key="1">
    <source>
        <dbReference type="ARBA" id="ARBA00009437"/>
    </source>
</evidence>
<keyword evidence="2" id="KW-0805">Transcription regulation</keyword>
<evidence type="ECO:0000313" key="6">
    <source>
        <dbReference type="EMBL" id="NEW68958.1"/>
    </source>
</evidence>
<dbReference type="FunFam" id="1.10.10.10:FF:000001">
    <property type="entry name" value="LysR family transcriptional regulator"/>
    <property type="match status" value="1"/>
</dbReference>
<protein>
    <submittedName>
        <fullName evidence="6">LysR family transcriptional regulator</fullName>
    </submittedName>
</protein>
<keyword evidence="4" id="KW-0804">Transcription</keyword>
<evidence type="ECO:0000256" key="2">
    <source>
        <dbReference type="ARBA" id="ARBA00023015"/>
    </source>
</evidence>
<dbReference type="InterPro" id="IPR005119">
    <property type="entry name" value="LysR_subst-bd"/>
</dbReference>
<dbReference type="GO" id="GO:0032993">
    <property type="term" value="C:protein-DNA complex"/>
    <property type="evidence" value="ECO:0007669"/>
    <property type="project" value="TreeGrafter"/>
</dbReference>
<dbReference type="PRINTS" id="PR00039">
    <property type="entry name" value="HTHLYSR"/>
</dbReference>
<dbReference type="InterPro" id="IPR036390">
    <property type="entry name" value="WH_DNA-bd_sf"/>
</dbReference>
<dbReference type="RefSeq" id="WP_164422614.1">
    <property type="nucleotide sequence ID" value="NZ_JAAIKT010000001.1"/>
</dbReference>
<comment type="similarity">
    <text evidence="1">Belongs to the LysR transcriptional regulatory family.</text>
</comment>
<proteinExistence type="inferred from homology"/>
<dbReference type="SUPFAM" id="SSF46785">
    <property type="entry name" value="Winged helix' DNA-binding domain"/>
    <property type="match status" value="1"/>
</dbReference>
<dbReference type="PROSITE" id="PS50931">
    <property type="entry name" value="HTH_LYSR"/>
    <property type="match status" value="1"/>
</dbReference>
<dbReference type="SUPFAM" id="SSF53850">
    <property type="entry name" value="Periplasmic binding protein-like II"/>
    <property type="match status" value="1"/>
</dbReference>
<dbReference type="Gene3D" id="1.10.10.10">
    <property type="entry name" value="Winged helix-like DNA-binding domain superfamily/Winged helix DNA-binding domain"/>
    <property type="match status" value="1"/>
</dbReference>
<evidence type="ECO:0000313" key="7">
    <source>
        <dbReference type="Proteomes" id="UP000476310"/>
    </source>
</evidence>
<comment type="caution">
    <text evidence="6">The sequence shown here is derived from an EMBL/GenBank/DDBJ whole genome shotgun (WGS) entry which is preliminary data.</text>
</comment>
<accession>A0A6G4A6Y8</accession>
<name>A0A6G4A6Y8_9ACTN</name>
<dbReference type="InterPro" id="IPR036388">
    <property type="entry name" value="WH-like_DNA-bd_sf"/>
</dbReference>
<dbReference type="InterPro" id="IPR000847">
    <property type="entry name" value="LysR_HTH_N"/>
</dbReference>